<keyword evidence="14 15" id="KW-0472">Membrane</keyword>
<feature type="transmembrane region" description="Helical" evidence="15">
    <location>
        <begin position="48"/>
        <end position="67"/>
    </location>
</feature>
<evidence type="ECO:0000256" key="5">
    <source>
        <dbReference type="ARBA" id="ARBA00022670"/>
    </source>
</evidence>
<dbReference type="GO" id="GO:0008237">
    <property type="term" value="F:metallopeptidase activity"/>
    <property type="evidence" value="ECO:0007669"/>
    <property type="project" value="UniProtKB-KW"/>
</dbReference>
<keyword evidence="5" id="KW-0645">Protease</keyword>
<keyword evidence="9" id="KW-0378">Hydrolase</keyword>
<dbReference type="PANTHER" id="PTHR39188:SF3">
    <property type="entry name" value="STAGE IV SPORULATION PROTEIN FB"/>
    <property type="match status" value="1"/>
</dbReference>
<evidence type="ECO:0000256" key="14">
    <source>
        <dbReference type="ARBA" id="ARBA00023136"/>
    </source>
</evidence>
<keyword evidence="11 15" id="KW-1133">Transmembrane helix</keyword>
<feature type="domain" description="CBS" evidence="16">
    <location>
        <begin position="253"/>
        <end position="309"/>
    </location>
</feature>
<dbReference type="SMART" id="SM00116">
    <property type="entry name" value="CBS"/>
    <property type="match status" value="2"/>
</dbReference>
<proteinExistence type="inferred from homology"/>
<evidence type="ECO:0000256" key="15">
    <source>
        <dbReference type="SAM" id="Phobius"/>
    </source>
</evidence>
<dbReference type="PROSITE" id="PS51371">
    <property type="entry name" value="CBS"/>
    <property type="match status" value="2"/>
</dbReference>
<evidence type="ECO:0000256" key="12">
    <source>
        <dbReference type="ARBA" id="ARBA00023049"/>
    </source>
</evidence>
<dbReference type="Gene3D" id="3.10.580.10">
    <property type="entry name" value="CBS-domain"/>
    <property type="match status" value="2"/>
</dbReference>
<evidence type="ECO:0000256" key="6">
    <source>
        <dbReference type="ARBA" id="ARBA00022692"/>
    </source>
</evidence>
<dbReference type="AlphaFoldDB" id="A0A0W8FN65"/>
<keyword evidence="6 15" id="KW-0812">Transmembrane</keyword>
<evidence type="ECO:0000256" key="2">
    <source>
        <dbReference type="ARBA" id="ARBA00004651"/>
    </source>
</evidence>
<evidence type="ECO:0000256" key="13">
    <source>
        <dbReference type="ARBA" id="ARBA00023122"/>
    </source>
</evidence>
<evidence type="ECO:0000256" key="4">
    <source>
        <dbReference type="ARBA" id="ARBA00022475"/>
    </source>
</evidence>
<evidence type="ECO:0000256" key="8">
    <source>
        <dbReference type="ARBA" id="ARBA00022737"/>
    </source>
</evidence>
<evidence type="ECO:0000256" key="10">
    <source>
        <dbReference type="ARBA" id="ARBA00022833"/>
    </source>
</evidence>
<keyword evidence="7" id="KW-0479">Metal-binding</keyword>
<name>A0A0W8FN65_9ZZZZ</name>
<comment type="cofactor">
    <cofactor evidence="1">
        <name>Zn(2+)</name>
        <dbReference type="ChEBI" id="CHEBI:29105"/>
    </cofactor>
</comment>
<feature type="transmembrane region" description="Helical" evidence="15">
    <location>
        <begin position="20"/>
        <end position="42"/>
    </location>
</feature>
<dbReference type="Pfam" id="PF02163">
    <property type="entry name" value="Peptidase_M50"/>
    <property type="match status" value="2"/>
</dbReference>
<organism evidence="17">
    <name type="scientific">hydrocarbon metagenome</name>
    <dbReference type="NCBI Taxonomy" id="938273"/>
    <lineage>
        <taxon>unclassified sequences</taxon>
        <taxon>metagenomes</taxon>
        <taxon>ecological metagenomes</taxon>
    </lineage>
</organism>
<dbReference type="SUPFAM" id="SSF54631">
    <property type="entry name" value="CBS-domain pair"/>
    <property type="match status" value="1"/>
</dbReference>
<feature type="transmembrane region" description="Helical" evidence="15">
    <location>
        <begin position="108"/>
        <end position="132"/>
    </location>
</feature>
<evidence type="ECO:0000256" key="11">
    <source>
        <dbReference type="ARBA" id="ARBA00022989"/>
    </source>
</evidence>
<reference evidence="17" key="1">
    <citation type="journal article" date="2015" name="Proc. Natl. Acad. Sci. U.S.A.">
        <title>Networks of energetic and metabolic interactions define dynamics in microbial communities.</title>
        <authorList>
            <person name="Embree M."/>
            <person name="Liu J.K."/>
            <person name="Al-Bassam M.M."/>
            <person name="Zengler K."/>
        </authorList>
    </citation>
    <scope>NUCLEOTIDE SEQUENCE</scope>
</reference>
<evidence type="ECO:0000256" key="9">
    <source>
        <dbReference type="ARBA" id="ARBA00022801"/>
    </source>
</evidence>
<comment type="similarity">
    <text evidence="3">Belongs to the peptidase M50B family.</text>
</comment>
<dbReference type="EMBL" id="LNQE01001022">
    <property type="protein sequence ID" value="KUG21779.1"/>
    <property type="molecule type" value="Genomic_DNA"/>
</dbReference>
<dbReference type="InterPro" id="IPR000644">
    <property type="entry name" value="CBS_dom"/>
</dbReference>
<dbReference type="Pfam" id="PF00571">
    <property type="entry name" value="CBS"/>
    <property type="match status" value="2"/>
</dbReference>
<gene>
    <name evidence="17" type="ORF">ASZ90_008457</name>
</gene>
<protein>
    <recommendedName>
        <fullName evidence="16">CBS domain-containing protein</fullName>
    </recommendedName>
</protein>
<feature type="domain" description="CBS" evidence="16">
    <location>
        <begin position="316"/>
        <end position="376"/>
    </location>
</feature>
<keyword evidence="8" id="KW-0677">Repeat</keyword>
<dbReference type="GO" id="GO:0005886">
    <property type="term" value="C:plasma membrane"/>
    <property type="evidence" value="ECO:0007669"/>
    <property type="project" value="UniProtKB-SubCell"/>
</dbReference>
<dbReference type="InterPro" id="IPR016483">
    <property type="entry name" value="UCP006404_Pept_M50_CBS"/>
</dbReference>
<dbReference type="CDD" id="cd06164">
    <property type="entry name" value="S2P-M50_SpoIVFB_CBS"/>
    <property type="match status" value="1"/>
</dbReference>
<feature type="transmembrane region" description="Helical" evidence="15">
    <location>
        <begin position="185"/>
        <end position="211"/>
    </location>
</feature>
<evidence type="ECO:0000259" key="16">
    <source>
        <dbReference type="PROSITE" id="PS51371"/>
    </source>
</evidence>
<evidence type="ECO:0000256" key="3">
    <source>
        <dbReference type="ARBA" id="ARBA00007931"/>
    </source>
</evidence>
<dbReference type="PANTHER" id="PTHR39188">
    <property type="entry name" value="MEMBRANE-ASSOCIATED ZINC METALLOPROTEASE M50B"/>
    <property type="match status" value="1"/>
</dbReference>
<keyword evidence="4" id="KW-1003">Cell membrane</keyword>
<sequence length="379" mass="42305">MFGRPISLFKILGFEVKIDISWLILAALITWSLASGLFPAYYKDLPPAAYWWMGAAGAVGLFLSIIFHELTHSLVARYYGIPMKEITLFIFGGVAQMEDDPPNPKSEFMMAIVGPLSSFLMGGFSLMLYAIGRNSGWPVTVNGVLSYLVWLNIVLAVFNLIPAFPLDGGRVLRSVLWSWKKDIRWATSFAAKIGSGFGIILIVLGIFYIVTGNFVSGLWWFLIGMFLRSTAQMSYQQLLARSLFNTKKVKDLMVKDPVTVPRSISLEDFVRDYVYKHHFQMYPVLSFGRLAGCISIKQIASIPREEWATSTVGAIAMPCSKETTVGPEEDANKALAIMNRTGNSRLLVVKEDNLEGIISLKDMINLLSLKTELNDLEKK</sequence>
<dbReference type="InterPro" id="IPR008915">
    <property type="entry name" value="Peptidase_M50"/>
</dbReference>
<keyword evidence="12" id="KW-0482">Metalloprotease</keyword>
<dbReference type="GO" id="GO:0046872">
    <property type="term" value="F:metal ion binding"/>
    <property type="evidence" value="ECO:0007669"/>
    <property type="project" value="UniProtKB-KW"/>
</dbReference>
<dbReference type="GO" id="GO:0006508">
    <property type="term" value="P:proteolysis"/>
    <property type="evidence" value="ECO:0007669"/>
    <property type="project" value="UniProtKB-KW"/>
</dbReference>
<evidence type="ECO:0000256" key="1">
    <source>
        <dbReference type="ARBA" id="ARBA00001947"/>
    </source>
</evidence>
<evidence type="ECO:0000256" key="7">
    <source>
        <dbReference type="ARBA" id="ARBA00022723"/>
    </source>
</evidence>
<comment type="caution">
    <text evidence="17">The sequence shown here is derived from an EMBL/GenBank/DDBJ whole genome shotgun (WGS) entry which is preliminary data.</text>
</comment>
<keyword evidence="10" id="KW-0862">Zinc</keyword>
<keyword evidence="13" id="KW-0129">CBS domain</keyword>
<feature type="transmembrane region" description="Helical" evidence="15">
    <location>
        <begin position="144"/>
        <end position="164"/>
    </location>
</feature>
<dbReference type="InterPro" id="IPR046342">
    <property type="entry name" value="CBS_dom_sf"/>
</dbReference>
<comment type="subcellular location">
    <subcellularLocation>
        <location evidence="2">Cell membrane</location>
        <topology evidence="2">Multi-pass membrane protein</topology>
    </subcellularLocation>
</comment>
<accession>A0A0W8FN65</accession>
<dbReference type="PIRSF" id="PIRSF006404">
    <property type="entry name" value="UCP006404_Pept_M50_CBS"/>
    <property type="match status" value="1"/>
</dbReference>
<evidence type="ECO:0000313" key="17">
    <source>
        <dbReference type="EMBL" id="KUG21779.1"/>
    </source>
</evidence>